<evidence type="ECO:0000256" key="3">
    <source>
        <dbReference type="SAM" id="MobiDB-lite"/>
    </source>
</evidence>
<feature type="region of interest" description="Disordered" evidence="3">
    <location>
        <begin position="182"/>
        <end position="201"/>
    </location>
</feature>
<sequence>MLPLTLLRFRGNRPYTLEYASRIESVEDFIRAASLLLPGRFEDAELFLSILNLFSLHHTKLLVRAASSGFEPDSRHKPDQPRLAFNRNIEEHYDTRWATRTVAMSLSVLSYTEVVIEMLIQRRCSRQKRWRWVSCLEGIKAVLRLYLFFRTKHRMVLHPTHLVRNIDPSTLEASSTDKFELTTLDPRVGTPSTSNPDLIHSKDAAVTRPRRGWAIFGEILWTLRPLIYVLLVMRDQSKHTPSKSDKTVGSGDNEKEQQKDDFDEDEDEDDDIERSWMPWMVSLGVDLLARVATRQQTMTPLERDERRRRDYLLLYYFLRKPFYTEFTQPILASFCDSTEHRPIVSILAAAINDYRPFWERLYFYTAGS</sequence>
<dbReference type="PANTHER" id="PTHR13299">
    <property type="entry name" value="PEROXISOMAL MEMBRANE PROTEIN PEX16"/>
    <property type="match status" value="1"/>
</dbReference>
<accession>A0A162TS55</accession>
<dbReference type="STRING" id="763407.A0A162TS55"/>
<dbReference type="FunCoup" id="A0A162TS55">
    <property type="interactions" value="25"/>
</dbReference>
<dbReference type="RefSeq" id="XP_018288652.1">
    <property type="nucleotide sequence ID" value="XM_018432106.1"/>
</dbReference>
<dbReference type="Pfam" id="PF08610">
    <property type="entry name" value="Pex16"/>
    <property type="match status" value="1"/>
</dbReference>
<reference evidence="5" key="1">
    <citation type="submission" date="2015-06" db="EMBL/GenBank/DDBJ databases">
        <title>Expansion of signal transduction pathways in fungi by whole-genome duplication.</title>
        <authorList>
            <consortium name="DOE Joint Genome Institute"/>
            <person name="Corrochano L.M."/>
            <person name="Kuo A."/>
            <person name="Marcet-Houben M."/>
            <person name="Polaino S."/>
            <person name="Salamov A."/>
            <person name="Villalobos J.M."/>
            <person name="Alvarez M.I."/>
            <person name="Avalos J."/>
            <person name="Benito E.P."/>
            <person name="Benoit I."/>
            <person name="Burger G."/>
            <person name="Camino L.P."/>
            <person name="Canovas D."/>
            <person name="Cerda-Olmedo E."/>
            <person name="Cheng J.-F."/>
            <person name="Dominguez A."/>
            <person name="Elias M."/>
            <person name="Eslava A.P."/>
            <person name="Glaser F."/>
            <person name="Grimwood J."/>
            <person name="Gutierrez G."/>
            <person name="Heitman J."/>
            <person name="Henrissat B."/>
            <person name="Iturriaga E.A."/>
            <person name="Lang B.F."/>
            <person name="Lavin J.L."/>
            <person name="Lee S."/>
            <person name="Li W."/>
            <person name="Lindquist E."/>
            <person name="Lopez-Garcia S."/>
            <person name="Luque E.M."/>
            <person name="Marcos A.T."/>
            <person name="Martin J."/>
            <person name="McCluskey K."/>
            <person name="Medina H.R."/>
            <person name="Miralles-Duran A."/>
            <person name="Miyazaki A."/>
            <person name="Munoz-Torres E."/>
            <person name="Oguiza J.A."/>
            <person name="Ohm R."/>
            <person name="Olmedo M."/>
            <person name="Orejas M."/>
            <person name="Ortiz-Castellanos L."/>
            <person name="Pisabarro A.G."/>
            <person name="Rodriguez-Romero J."/>
            <person name="Ruiz-Herrera J."/>
            <person name="Ruiz-Vazquez R."/>
            <person name="Sanz C."/>
            <person name="Schackwitz W."/>
            <person name="Schmutz J."/>
            <person name="Shahriari M."/>
            <person name="Shelest E."/>
            <person name="Silva-Franco F."/>
            <person name="Soanes D."/>
            <person name="Syed K."/>
            <person name="Tagua V.G."/>
            <person name="Talbot N.J."/>
            <person name="Thon M."/>
            <person name="De vries R.P."/>
            <person name="Wiebenga A."/>
            <person name="Yadav J.S."/>
            <person name="Braun E.L."/>
            <person name="Baker S."/>
            <person name="Garre V."/>
            <person name="Horwitz B."/>
            <person name="Torres-Martinez S."/>
            <person name="Idnurm A."/>
            <person name="Herrera-Estrella A."/>
            <person name="Gabaldon T."/>
            <person name="Grigoriev I.V."/>
        </authorList>
    </citation>
    <scope>NUCLEOTIDE SEQUENCE [LARGE SCALE GENOMIC DNA]</scope>
    <source>
        <strain evidence="5">NRRL 1555(-)</strain>
    </source>
</reference>
<organism evidence="4 5">
    <name type="scientific">Phycomyces blakesleeanus (strain ATCC 8743b / DSM 1359 / FGSC 10004 / NBRC 33097 / NRRL 1555)</name>
    <dbReference type="NCBI Taxonomy" id="763407"/>
    <lineage>
        <taxon>Eukaryota</taxon>
        <taxon>Fungi</taxon>
        <taxon>Fungi incertae sedis</taxon>
        <taxon>Mucoromycota</taxon>
        <taxon>Mucoromycotina</taxon>
        <taxon>Mucoromycetes</taxon>
        <taxon>Mucorales</taxon>
        <taxon>Phycomycetaceae</taxon>
        <taxon>Phycomyces</taxon>
    </lineage>
</organism>
<proteinExistence type="inferred from homology"/>
<evidence type="ECO:0000256" key="1">
    <source>
        <dbReference type="ARBA" id="ARBA00009505"/>
    </source>
</evidence>
<dbReference type="GO" id="GO:0005778">
    <property type="term" value="C:peroxisomal membrane"/>
    <property type="evidence" value="ECO:0007669"/>
    <property type="project" value="UniProtKB-SubCell"/>
</dbReference>
<keyword evidence="2" id="KW-0962">Peroxisome biogenesis</keyword>
<feature type="region of interest" description="Disordered" evidence="3">
    <location>
        <begin position="239"/>
        <end position="268"/>
    </location>
</feature>
<name>A0A162TS55_PHYB8</name>
<dbReference type="GeneID" id="28993012"/>
<feature type="compositionally biased region" description="Basic and acidic residues" evidence="3">
    <location>
        <begin position="239"/>
        <end position="260"/>
    </location>
</feature>
<comment type="subcellular location">
    <subcellularLocation>
        <location evidence="2">Peroxisome membrane</location>
    </subcellularLocation>
</comment>
<dbReference type="InParanoid" id="A0A162TS55"/>
<dbReference type="Proteomes" id="UP000077315">
    <property type="component" value="Unassembled WGS sequence"/>
</dbReference>
<dbReference type="PANTHER" id="PTHR13299:SF0">
    <property type="entry name" value="PEROXISOMAL MEMBRANE PROTEIN PEX16"/>
    <property type="match status" value="1"/>
</dbReference>
<evidence type="ECO:0000313" key="4">
    <source>
        <dbReference type="EMBL" id="OAD70612.1"/>
    </source>
</evidence>
<dbReference type="VEuPathDB" id="FungiDB:PHYBLDRAFT_148531"/>
<gene>
    <name evidence="4" type="ORF">PHYBLDRAFT_148531</name>
</gene>
<dbReference type="AlphaFoldDB" id="A0A162TS55"/>
<keyword evidence="2" id="KW-0576">Peroxisome</keyword>
<evidence type="ECO:0000313" key="5">
    <source>
        <dbReference type="Proteomes" id="UP000077315"/>
    </source>
</evidence>
<comment type="similarity">
    <text evidence="1 2">Belongs to the peroxin-16 family.</text>
</comment>
<dbReference type="GO" id="GO:0007031">
    <property type="term" value="P:peroxisome organization"/>
    <property type="evidence" value="ECO:0007669"/>
    <property type="project" value="UniProtKB-KW"/>
</dbReference>
<dbReference type="EMBL" id="KV440988">
    <property type="protein sequence ID" value="OAD70612.1"/>
    <property type="molecule type" value="Genomic_DNA"/>
</dbReference>
<keyword evidence="5" id="KW-1185">Reference proteome</keyword>
<evidence type="ECO:0000256" key="2">
    <source>
        <dbReference type="RuleBase" id="RU365003"/>
    </source>
</evidence>
<dbReference type="OrthoDB" id="2021143at2759"/>
<dbReference type="InterPro" id="IPR013919">
    <property type="entry name" value="Pex16"/>
</dbReference>
<protein>
    <recommendedName>
        <fullName evidence="2">Peroxisomal membrane protein PEX16</fullName>
    </recommendedName>
</protein>